<accession>A0A378I9Y8</accession>
<sequence length="413" mass="47544">MFIKRFPENSLIKKIKINGRFITVYVPSDELDKFNERYNRLGVIYPTLAVGEGAMHDYAHNKRNKHLSWLFSKSKHEHFHFILPGLATPSNLESLLNHFDGDLTPSQQQEILSGFESYTTNMSIERVLEFSKIHEYVTAAVSYEDFYAKKLMPLLNELLTEFVNYEQAKNEQKKLPLTMKVGDRTVNAKEAFDIVSNFLGHIAIIIKFGNKLGKLPEQKDGEFADNAPLIQEFNKLFEQASSIPLPNMLKLSPKLYNELADNFPFIDAGINDFYMHIKEQLSRRLNTSELVFTPKEAELSDYDKAITILNNQGKIGHMVINLIDRLAEHRNSWNPYWYNSSEKIQLIISAVLNIGKGDDLASILNDKQSELYTALNMQRLLPVTFLGHLGFYHAKSAIKVDSEMERDNRKEFN</sequence>
<reference evidence="1 3" key="1">
    <citation type="submission" date="2015-11" db="EMBL/GenBank/DDBJ databases">
        <title>Genomic analysis of 38 Legionella species identifies large and diverse effector repertoires.</title>
        <authorList>
            <person name="Burstein D."/>
            <person name="Amaro F."/>
            <person name="Zusman T."/>
            <person name="Lifshitz Z."/>
            <person name="Cohen O."/>
            <person name="Gilbert J.A."/>
            <person name="Pupko T."/>
            <person name="Shuman H.A."/>
            <person name="Segal G."/>
        </authorList>
    </citation>
    <scope>NUCLEOTIDE SEQUENCE [LARGE SCALE GENOMIC DNA]</scope>
    <source>
        <strain evidence="1 3">CDC#1407-AL-14</strain>
    </source>
</reference>
<evidence type="ECO:0000313" key="2">
    <source>
        <dbReference type="EMBL" id="STX31656.1"/>
    </source>
</evidence>
<name>A0A378I9Y8_9GAMM</name>
<dbReference type="EMBL" id="UGNW01000001">
    <property type="protein sequence ID" value="STX31656.1"/>
    <property type="molecule type" value="Genomic_DNA"/>
</dbReference>
<dbReference type="AlphaFoldDB" id="A0A378I9Y8"/>
<dbReference type="RefSeq" id="WP_058524140.1">
    <property type="nucleotide sequence ID" value="NZ_CAAAHV010000018.1"/>
</dbReference>
<evidence type="ECO:0000313" key="4">
    <source>
        <dbReference type="Proteomes" id="UP000255066"/>
    </source>
</evidence>
<reference evidence="2 4" key="2">
    <citation type="submission" date="2018-06" db="EMBL/GenBank/DDBJ databases">
        <authorList>
            <consortium name="Pathogen Informatics"/>
            <person name="Doyle S."/>
        </authorList>
    </citation>
    <scope>NUCLEOTIDE SEQUENCE [LARGE SCALE GENOMIC DNA]</scope>
    <source>
        <strain evidence="2 4">NCTC12437</strain>
    </source>
</reference>
<organism evidence="2 4">
    <name type="scientific">Legionella birminghamensis</name>
    <dbReference type="NCBI Taxonomy" id="28083"/>
    <lineage>
        <taxon>Bacteria</taxon>
        <taxon>Pseudomonadati</taxon>
        <taxon>Pseudomonadota</taxon>
        <taxon>Gammaproteobacteria</taxon>
        <taxon>Legionellales</taxon>
        <taxon>Legionellaceae</taxon>
        <taxon>Legionella</taxon>
    </lineage>
</organism>
<dbReference type="OrthoDB" id="5652468at2"/>
<dbReference type="Proteomes" id="UP000054735">
    <property type="component" value="Unassembled WGS sequence"/>
</dbReference>
<keyword evidence="3" id="KW-1185">Reference proteome</keyword>
<proteinExistence type="predicted"/>
<protein>
    <submittedName>
        <fullName evidence="2">Uncharacterized protein</fullName>
    </submittedName>
</protein>
<evidence type="ECO:0000313" key="3">
    <source>
        <dbReference type="Proteomes" id="UP000054735"/>
    </source>
</evidence>
<evidence type="ECO:0000313" key="1">
    <source>
        <dbReference type="EMBL" id="KTC69393.1"/>
    </source>
</evidence>
<dbReference type="Proteomes" id="UP000255066">
    <property type="component" value="Unassembled WGS sequence"/>
</dbReference>
<dbReference type="EMBL" id="LNXT01000040">
    <property type="protein sequence ID" value="KTC69393.1"/>
    <property type="molecule type" value="Genomic_DNA"/>
</dbReference>
<gene>
    <name evidence="1" type="ORF">Lbir_2132</name>
    <name evidence="2" type="ORF">NCTC12437_01430</name>
</gene>